<accession>A0ABS9SQE2</accession>
<dbReference type="InterPro" id="IPR013783">
    <property type="entry name" value="Ig-like_fold"/>
</dbReference>
<dbReference type="EMBL" id="JAKWBL010000004">
    <property type="protein sequence ID" value="MCH5600572.1"/>
    <property type="molecule type" value="Genomic_DNA"/>
</dbReference>
<reference evidence="1 2" key="1">
    <citation type="submission" date="2022-02" db="EMBL/GenBank/DDBJ databases">
        <authorList>
            <person name="Min J."/>
        </authorList>
    </citation>
    <scope>NUCLEOTIDE SEQUENCE [LARGE SCALE GENOMIC DNA]</scope>
    <source>
        <strain evidence="1 2">GR10-1</strain>
    </source>
</reference>
<evidence type="ECO:0000313" key="1">
    <source>
        <dbReference type="EMBL" id="MCH5600572.1"/>
    </source>
</evidence>
<dbReference type="RefSeq" id="WP_240832853.1">
    <property type="nucleotide sequence ID" value="NZ_JAKWBL010000004.1"/>
</dbReference>
<protein>
    <recommendedName>
        <fullName evidence="3">Alpha-L-rhamnosidase</fullName>
    </recommendedName>
</protein>
<proteinExistence type="predicted"/>
<keyword evidence="2" id="KW-1185">Reference proteome</keyword>
<name>A0ABS9SQE2_9BACT</name>
<evidence type="ECO:0008006" key="3">
    <source>
        <dbReference type="Google" id="ProtNLM"/>
    </source>
</evidence>
<comment type="caution">
    <text evidence="1">The sequence shown here is derived from an EMBL/GenBank/DDBJ whole genome shotgun (WGS) entry which is preliminary data.</text>
</comment>
<gene>
    <name evidence="1" type="ORF">MKP09_22975</name>
</gene>
<dbReference type="Proteomes" id="UP001202248">
    <property type="component" value="Unassembled WGS sequence"/>
</dbReference>
<dbReference type="Pfam" id="PF25788">
    <property type="entry name" value="Ig_Rha78A_N"/>
    <property type="match status" value="1"/>
</dbReference>
<evidence type="ECO:0000313" key="2">
    <source>
        <dbReference type="Proteomes" id="UP001202248"/>
    </source>
</evidence>
<organism evidence="1 2">
    <name type="scientific">Niabella ginsengisoli</name>
    <dbReference type="NCBI Taxonomy" id="522298"/>
    <lineage>
        <taxon>Bacteria</taxon>
        <taxon>Pseudomonadati</taxon>
        <taxon>Bacteroidota</taxon>
        <taxon>Chitinophagia</taxon>
        <taxon>Chitinophagales</taxon>
        <taxon>Chitinophagaceae</taxon>
        <taxon>Niabella</taxon>
    </lineage>
</organism>
<dbReference type="Gene3D" id="2.60.40.10">
    <property type="entry name" value="Immunoglobulins"/>
    <property type="match status" value="1"/>
</dbReference>
<sequence>MINRFLLDYPVFMTLLFCLGISNMANAQVKVEHLTCEFQVQPLGMDVSRPRLGWQINSEKAEKQTGYRVLVATDKKI</sequence>